<dbReference type="EMBL" id="CP098611">
    <property type="protein sequence ID" value="USR89874.1"/>
    <property type="molecule type" value="Genomic_DNA"/>
</dbReference>
<gene>
    <name evidence="8" type="ORF">NEA10_13510</name>
</gene>
<evidence type="ECO:0000313" key="8">
    <source>
        <dbReference type="EMBL" id="USR89874.1"/>
    </source>
</evidence>
<keyword evidence="2" id="KW-0812">Transmembrane</keyword>
<evidence type="ECO:0000256" key="2">
    <source>
        <dbReference type="ARBA" id="ARBA00022692"/>
    </source>
</evidence>
<feature type="signal peptide" evidence="6">
    <location>
        <begin position="1"/>
        <end position="29"/>
    </location>
</feature>
<reference evidence="8" key="1">
    <citation type="submission" date="2022-06" db="EMBL/GenBank/DDBJ databases">
        <title>Genome sequence of Phormidium yuhuli AB48 isolated from an industrial photobioreactor environment.</title>
        <authorList>
            <person name="Qiu Y."/>
            <person name="Noonan A.J.C."/>
            <person name="Dofher K."/>
            <person name="Koch M."/>
            <person name="Kieft B."/>
            <person name="Lin X."/>
            <person name="Ziels R.M."/>
            <person name="Hallam S.J."/>
        </authorList>
    </citation>
    <scope>NUCLEOTIDE SEQUENCE</scope>
    <source>
        <strain evidence="8">AB48</strain>
    </source>
</reference>
<comment type="subcellular location">
    <subcellularLocation>
        <location evidence="1">Membrane</location>
    </subcellularLocation>
</comment>
<evidence type="ECO:0000313" key="9">
    <source>
        <dbReference type="Proteomes" id="UP001056708"/>
    </source>
</evidence>
<dbReference type="PANTHER" id="PTHR12815">
    <property type="entry name" value="SORTING AND ASSEMBLY MACHINERY SAMM50 PROTEIN FAMILY MEMBER"/>
    <property type="match status" value="1"/>
</dbReference>
<dbReference type="InterPro" id="IPR039910">
    <property type="entry name" value="D15-like"/>
</dbReference>
<evidence type="ECO:0000256" key="4">
    <source>
        <dbReference type="ARBA" id="ARBA00023136"/>
    </source>
</evidence>
<name>A0ABY5ANQ3_9CYAN</name>
<evidence type="ECO:0000256" key="5">
    <source>
        <dbReference type="ARBA" id="ARBA00023237"/>
    </source>
</evidence>
<evidence type="ECO:0000256" key="3">
    <source>
        <dbReference type="ARBA" id="ARBA00022729"/>
    </source>
</evidence>
<dbReference type="InterPro" id="IPR000184">
    <property type="entry name" value="Bac_surfAg_D15"/>
</dbReference>
<evidence type="ECO:0000256" key="1">
    <source>
        <dbReference type="ARBA" id="ARBA00004370"/>
    </source>
</evidence>
<accession>A0ABY5ANQ3</accession>
<dbReference type="PANTHER" id="PTHR12815:SF47">
    <property type="entry name" value="TRANSLOCATION AND ASSEMBLY MODULE SUBUNIT TAMA"/>
    <property type="match status" value="1"/>
</dbReference>
<dbReference type="RefSeq" id="WP_252661170.1">
    <property type="nucleotide sequence ID" value="NZ_CP098611.1"/>
</dbReference>
<feature type="domain" description="Bacterial surface antigen (D15)" evidence="7">
    <location>
        <begin position="120"/>
        <end position="462"/>
    </location>
</feature>
<keyword evidence="5" id="KW-0998">Cell outer membrane</keyword>
<keyword evidence="9" id="KW-1185">Reference proteome</keyword>
<evidence type="ECO:0000256" key="6">
    <source>
        <dbReference type="SAM" id="SignalP"/>
    </source>
</evidence>
<evidence type="ECO:0000259" key="7">
    <source>
        <dbReference type="Pfam" id="PF01103"/>
    </source>
</evidence>
<keyword evidence="4" id="KW-0472">Membrane</keyword>
<dbReference type="Proteomes" id="UP001056708">
    <property type="component" value="Chromosome"/>
</dbReference>
<organism evidence="8 9">
    <name type="scientific">Phormidium yuhuli AB48</name>
    <dbReference type="NCBI Taxonomy" id="2940671"/>
    <lineage>
        <taxon>Bacteria</taxon>
        <taxon>Bacillati</taxon>
        <taxon>Cyanobacteriota</taxon>
        <taxon>Cyanophyceae</taxon>
        <taxon>Oscillatoriophycideae</taxon>
        <taxon>Oscillatoriales</taxon>
        <taxon>Oscillatoriaceae</taxon>
        <taxon>Phormidium</taxon>
        <taxon>Phormidium yuhuli</taxon>
    </lineage>
</organism>
<proteinExistence type="predicted"/>
<dbReference type="Gene3D" id="2.40.160.50">
    <property type="entry name" value="membrane protein fhac: a member of the omp85/tpsb transporter family"/>
    <property type="match status" value="1"/>
</dbReference>
<sequence>MHIQLNPSKLPIHWGMALGALLCSQPAIASTISSASNPANPSLQTQAGPEVPQLAQRLRIESDSPTRFVPILGPIPRQRPEVYSPELLDMLESGFFLGGDFGIQNAEGIFAGLRAGYRDGEGRSIVFTGRGGEFLAGADLTYTQAAFSGDETGAGRRVGYRLSANFNNTRDDAFLSDGDDDDVREVFLPVGDEQEPWVNRLGFETQVVVPISSNTVVMPGLSYEKIRIQNRAFTDNLFPVDEQGNRLSASNDGKDDLVLLSLFALQDNVSRDQYGFPLSGNVFQFGTEQSLPVGNTSLDFNRLSAGYVQYLPVNLFGFAEGPRTLILELQGGTILGDVPGYEAFNLGGFNSARGYGQGDVGTASSFLQARLEYRFPIAVTPGGFFEEMRGSLGVQYVTDFDTASNVIGRPSVVRNEPGEGFGFSIGLYFLDLDVPIVDTLRITAGVNDRGDFRASFGIGPAF</sequence>
<dbReference type="Pfam" id="PF01103">
    <property type="entry name" value="Omp85"/>
    <property type="match status" value="1"/>
</dbReference>
<protein>
    <submittedName>
        <fullName evidence="8">BamA/TamA family outer membrane protein</fullName>
    </submittedName>
</protein>
<keyword evidence="3 6" id="KW-0732">Signal</keyword>
<feature type="chain" id="PRO_5046800521" evidence="6">
    <location>
        <begin position="30"/>
        <end position="462"/>
    </location>
</feature>